<feature type="region of interest" description="Disordered" evidence="1">
    <location>
        <begin position="475"/>
        <end position="515"/>
    </location>
</feature>
<feature type="compositionally biased region" description="Polar residues" evidence="1">
    <location>
        <begin position="284"/>
        <end position="296"/>
    </location>
</feature>
<organism evidence="3 4">
    <name type="scientific">Zancudomyces culisetae</name>
    <name type="common">Gut fungus</name>
    <name type="synonym">Smittium culisetae</name>
    <dbReference type="NCBI Taxonomy" id="1213189"/>
    <lineage>
        <taxon>Eukaryota</taxon>
        <taxon>Fungi</taxon>
        <taxon>Fungi incertae sedis</taxon>
        <taxon>Zoopagomycota</taxon>
        <taxon>Kickxellomycotina</taxon>
        <taxon>Harpellomycetes</taxon>
        <taxon>Harpellales</taxon>
        <taxon>Legeriomycetaceae</taxon>
        <taxon>Zancudomyces</taxon>
    </lineage>
</organism>
<feature type="compositionally biased region" description="Polar residues" evidence="1">
    <location>
        <begin position="371"/>
        <end position="380"/>
    </location>
</feature>
<dbReference type="AlphaFoldDB" id="A0A1R1PU62"/>
<gene>
    <name evidence="3" type="ORF">AX774_g1980</name>
</gene>
<feature type="compositionally biased region" description="Low complexity" evidence="1">
    <location>
        <begin position="353"/>
        <end position="364"/>
    </location>
</feature>
<keyword evidence="2" id="KW-0732">Signal</keyword>
<feature type="compositionally biased region" description="Low complexity" evidence="1">
    <location>
        <begin position="270"/>
        <end position="283"/>
    </location>
</feature>
<feature type="chain" id="PRO_5012706512" evidence="2">
    <location>
        <begin position="23"/>
        <end position="515"/>
    </location>
</feature>
<feature type="signal peptide" evidence="2">
    <location>
        <begin position="1"/>
        <end position="22"/>
    </location>
</feature>
<evidence type="ECO:0000313" key="3">
    <source>
        <dbReference type="EMBL" id="OMH84491.1"/>
    </source>
</evidence>
<proteinExistence type="predicted"/>
<sequence>MRGLRKIAANIHVLAMLYSASAKSSFSTNTNLLGECTSIYGEDLFFLDRGCSVCHCDDEGILCNRYRLCNPSDINEDSLLSYDIAKKWEAYNSCVAKYDYDVFSGEDGSSSCICTLNGPKCSTKDFSNAHELLDHVTHRDFNSKTVSRFDNVHLTENNVERHLMCVDTFGSGSFYRNDGCSVCVCTLQGRLCDNNMCKSSSDTKAKTSKGRWHVKRAGKQRQEETDPGTGGGTDPGTGGGADPGTGGGTDPGTGGGTDPGTGESLPDCDTSSPAYSTPSSAYSQDKTQVPSPSSTETSSGKIILTSTTTTITITNTTTNASTIVISITNTSLQTAVVTVTSTTFFTITNGDTNTGSNTSTGVSNEDAGTGTAPTVTESTSPSVLQIDSIVIDKLGLNTVNIKTIKTDDTSSTDGKTDSATPNSVADVKVNKEAGTKSSESSESSKSSTKSSFHTIPLVTEIANSSVDTTLNNASLDSVSSKTNEKTPKIPSVTALPVSDKDETQEIPHVTKIATR</sequence>
<comment type="caution">
    <text evidence="3">The sequence shown here is derived from an EMBL/GenBank/DDBJ whole genome shotgun (WGS) entry which is preliminary data.</text>
</comment>
<feature type="compositionally biased region" description="Basic residues" evidence="1">
    <location>
        <begin position="206"/>
        <end position="219"/>
    </location>
</feature>
<name>A0A1R1PU62_ZANCU</name>
<feature type="compositionally biased region" description="Low complexity" evidence="1">
    <location>
        <begin position="409"/>
        <end position="420"/>
    </location>
</feature>
<feature type="region of interest" description="Disordered" evidence="1">
    <location>
        <begin position="198"/>
        <end position="300"/>
    </location>
</feature>
<feature type="compositionally biased region" description="Low complexity" evidence="1">
    <location>
        <begin position="435"/>
        <end position="451"/>
    </location>
</feature>
<evidence type="ECO:0000256" key="2">
    <source>
        <dbReference type="SAM" id="SignalP"/>
    </source>
</evidence>
<evidence type="ECO:0000313" key="4">
    <source>
        <dbReference type="Proteomes" id="UP000188320"/>
    </source>
</evidence>
<protein>
    <submittedName>
        <fullName evidence="3">Uncharacterized protein</fullName>
    </submittedName>
</protein>
<dbReference type="Proteomes" id="UP000188320">
    <property type="component" value="Unassembled WGS sequence"/>
</dbReference>
<dbReference type="EMBL" id="LSSK01000189">
    <property type="protein sequence ID" value="OMH84491.1"/>
    <property type="molecule type" value="Genomic_DNA"/>
</dbReference>
<reference evidence="4" key="1">
    <citation type="submission" date="2017-01" db="EMBL/GenBank/DDBJ databases">
        <authorList>
            <person name="Wang Y."/>
            <person name="White M."/>
            <person name="Kvist S."/>
            <person name="Moncalvo J.-M."/>
        </authorList>
    </citation>
    <scope>NUCLEOTIDE SEQUENCE [LARGE SCALE GENOMIC DNA]</scope>
    <source>
        <strain evidence="4">COL-18-3</strain>
    </source>
</reference>
<feature type="compositionally biased region" description="Gly residues" evidence="1">
    <location>
        <begin position="228"/>
        <end position="259"/>
    </location>
</feature>
<evidence type="ECO:0000256" key="1">
    <source>
        <dbReference type="SAM" id="MobiDB-lite"/>
    </source>
</evidence>
<feature type="region of interest" description="Disordered" evidence="1">
    <location>
        <begin position="353"/>
        <end position="380"/>
    </location>
</feature>
<accession>A0A1R1PU62</accession>
<keyword evidence="4" id="KW-1185">Reference proteome</keyword>
<feature type="region of interest" description="Disordered" evidence="1">
    <location>
        <begin position="406"/>
        <end position="452"/>
    </location>
</feature>